<dbReference type="HOGENOM" id="CLU_020027_11_1_1"/>
<gene>
    <name evidence="4" type="ORF">BOTBODRAFT_33052</name>
</gene>
<dbReference type="AlphaFoldDB" id="A0A067MDV2"/>
<protein>
    <recommendedName>
        <fullName evidence="3">Beta-lactamase-related domain-containing protein</fullName>
    </recommendedName>
</protein>
<dbReference type="InterPro" id="IPR050789">
    <property type="entry name" value="Diverse_Enzym_Activities"/>
</dbReference>
<organism evidence="4 5">
    <name type="scientific">Botryobasidium botryosum (strain FD-172 SS1)</name>
    <dbReference type="NCBI Taxonomy" id="930990"/>
    <lineage>
        <taxon>Eukaryota</taxon>
        <taxon>Fungi</taxon>
        <taxon>Dikarya</taxon>
        <taxon>Basidiomycota</taxon>
        <taxon>Agaricomycotina</taxon>
        <taxon>Agaricomycetes</taxon>
        <taxon>Cantharellales</taxon>
        <taxon>Botryobasidiaceae</taxon>
        <taxon>Botryobasidium</taxon>
    </lineage>
</organism>
<reference evidence="5" key="1">
    <citation type="journal article" date="2014" name="Proc. Natl. Acad. Sci. U.S.A.">
        <title>Extensive sampling of basidiomycete genomes demonstrates inadequacy of the white-rot/brown-rot paradigm for wood decay fungi.</title>
        <authorList>
            <person name="Riley R."/>
            <person name="Salamov A.A."/>
            <person name="Brown D.W."/>
            <person name="Nagy L.G."/>
            <person name="Floudas D."/>
            <person name="Held B.W."/>
            <person name="Levasseur A."/>
            <person name="Lombard V."/>
            <person name="Morin E."/>
            <person name="Otillar R."/>
            <person name="Lindquist E.A."/>
            <person name="Sun H."/>
            <person name="LaButti K.M."/>
            <person name="Schmutz J."/>
            <person name="Jabbour D."/>
            <person name="Luo H."/>
            <person name="Baker S.E."/>
            <person name="Pisabarro A.G."/>
            <person name="Walton J.D."/>
            <person name="Blanchette R.A."/>
            <person name="Henrissat B."/>
            <person name="Martin F."/>
            <person name="Cullen D."/>
            <person name="Hibbett D.S."/>
            <person name="Grigoriev I.V."/>
        </authorList>
    </citation>
    <scope>NUCLEOTIDE SEQUENCE [LARGE SCALE GENOMIC DNA]</scope>
    <source>
        <strain evidence="5">FD-172 SS1</strain>
    </source>
</reference>
<dbReference type="InterPro" id="IPR001466">
    <property type="entry name" value="Beta-lactam-related"/>
</dbReference>
<evidence type="ECO:0000313" key="4">
    <source>
        <dbReference type="EMBL" id="KDQ13928.1"/>
    </source>
</evidence>
<dbReference type="Pfam" id="PF00144">
    <property type="entry name" value="Beta-lactamase"/>
    <property type="match status" value="1"/>
</dbReference>
<keyword evidence="2" id="KW-0378">Hydrolase</keyword>
<accession>A0A067MDV2</accession>
<evidence type="ECO:0000313" key="5">
    <source>
        <dbReference type="Proteomes" id="UP000027195"/>
    </source>
</evidence>
<dbReference type="EMBL" id="KL198040">
    <property type="protein sequence ID" value="KDQ13928.1"/>
    <property type="molecule type" value="Genomic_DNA"/>
</dbReference>
<dbReference type="STRING" id="930990.A0A067MDV2"/>
<dbReference type="GO" id="GO:0016787">
    <property type="term" value="F:hydrolase activity"/>
    <property type="evidence" value="ECO:0007669"/>
    <property type="project" value="UniProtKB-KW"/>
</dbReference>
<dbReference type="InterPro" id="IPR012338">
    <property type="entry name" value="Beta-lactam/transpept-like"/>
</dbReference>
<evidence type="ECO:0000259" key="3">
    <source>
        <dbReference type="Pfam" id="PF00144"/>
    </source>
</evidence>
<comment type="similarity">
    <text evidence="1">Belongs to the class-A beta-lactamase family.</text>
</comment>
<feature type="domain" description="Beta-lactamase-related" evidence="3">
    <location>
        <begin position="26"/>
        <end position="288"/>
    </location>
</feature>
<dbReference type="InParanoid" id="A0A067MDV2"/>
<dbReference type="SUPFAM" id="SSF56601">
    <property type="entry name" value="beta-lactamase/transpeptidase-like"/>
    <property type="match status" value="1"/>
</dbReference>
<sequence>MSPSIPDINSLLKSYTDRRDGLVGLAVVAIGKNGDTIYSATSGATSVDPSKATPMTMDHVHWIASQTKLLTAIAAMQCVERGQIGLDDHVGHVLPELADPDILEGFDDNDQPKLRKATNKITLRLLLTHTSGLAYEFSGPNTKKWKGLHGLTVDSPVMSNDIKDYTYPLEYEPGTRWMNGAGVDWAGQLIGRLNNCTLGEYMQKNIFAPLGMSSTTFHPEKHPGIEARMVDMSVRKPDGMMAPTGRPVYVYPAIDELGGSGLYSTPNDYSKVLVALIQGGGPILKPESVDEICKPQVSKEVGAIHDSLMKQSALITAEEKVTFGLTVSVSVVPTPGGRSAGTVNWGTYTLPFIPRSSTPAAIEPTRVILPHPAHDRTIRRTPMPVMVDRSRNWRRGYGIPADVPRE</sequence>
<keyword evidence="5" id="KW-1185">Reference proteome</keyword>
<evidence type="ECO:0000256" key="1">
    <source>
        <dbReference type="ARBA" id="ARBA00009009"/>
    </source>
</evidence>
<dbReference type="Proteomes" id="UP000027195">
    <property type="component" value="Unassembled WGS sequence"/>
</dbReference>
<name>A0A067MDV2_BOTB1</name>
<dbReference type="OrthoDB" id="428260at2759"/>
<dbReference type="PANTHER" id="PTHR43283">
    <property type="entry name" value="BETA-LACTAMASE-RELATED"/>
    <property type="match status" value="1"/>
</dbReference>
<evidence type="ECO:0000256" key="2">
    <source>
        <dbReference type="ARBA" id="ARBA00022801"/>
    </source>
</evidence>
<dbReference type="PANTHER" id="PTHR43283:SF17">
    <property type="entry name" value="(LOVD), PUTATIVE (AFU_ORTHOLOGUE AFUA_5G00920)-RELATED"/>
    <property type="match status" value="1"/>
</dbReference>
<dbReference type="Gene3D" id="3.40.710.10">
    <property type="entry name" value="DD-peptidase/beta-lactamase superfamily"/>
    <property type="match status" value="1"/>
</dbReference>
<proteinExistence type="inferred from homology"/>